<evidence type="ECO:0000313" key="2">
    <source>
        <dbReference type="Proteomes" id="UP000203521"/>
    </source>
</evidence>
<sequence>MMLKLLRFESRWLISEVEEIPGVEFGDPDCVLKYPYEVTEDGLTSFPPFSDERELAVRSSDITLIAEPDGKTASLYYEMKSE</sequence>
<dbReference type="GeneID" id="15009580"/>
<evidence type="ECO:0000313" key="1">
    <source>
        <dbReference type="EMBL" id="AGH26894.1"/>
    </source>
</evidence>
<accession>M4QF26</accession>
<dbReference type="InterPro" id="IPR046691">
    <property type="entry name" value="DUF6561"/>
</dbReference>
<proteinExistence type="predicted"/>
<dbReference type="RefSeq" id="YP_007673072.1">
    <property type="nucleotide sequence ID" value="NC_020837.1"/>
</dbReference>
<organism evidence="1 2">
    <name type="scientific">Synechococcus phage S-CAM1</name>
    <dbReference type="NCBI Taxonomy" id="754037"/>
    <lineage>
        <taxon>Viruses</taxon>
        <taxon>Duplodnaviria</taxon>
        <taxon>Heunggongvirae</taxon>
        <taxon>Uroviricota</taxon>
        <taxon>Caudoviricetes</taxon>
        <taxon>Pantevenvirales</taxon>
        <taxon>Kyanoviridae</taxon>
        <taxon>Anaposvirus</taxon>
        <taxon>Anaposvirus socalone</taxon>
    </lineage>
</organism>
<protein>
    <submittedName>
        <fullName evidence="1">Uncharacterized protein</fullName>
    </submittedName>
</protein>
<dbReference type="EMBL" id="HQ634177">
    <property type="protein sequence ID" value="AGH26894.1"/>
    <property type="molecule type" value="Genomic_DNA"/>
</dbReference>
<gene>
    <name evidence="1" type="ORF">SXBG_00159</name>
</gene>
<reference evidence="1 2" key="1">
    <citation type="submission" date="2010-11" db="EMBL/GenBank/DDBJ databases">
        <title>The Genome Sequence of Synechococcus phage S-CAM1 0208SB26.</title>
        <authorList>
            <consortium name="The Broad Institute Genome Sequencing Platform"/>
            <person name="Henn M.R."/>
            <person name="Martiny J."/>
            <person name="Weihe C."/>
            <person name="Levin J."/>
            <person name="Malboeuf C."/>
            <person name="Casali M."/>
            <person name="Russ C."/>
            <person name="Lennon N."/>
            <person name="Chapman S.B."/>
            <person name="Erlich R."/>
            <person name="Young S.K."/>
            <person name="Yandava C."/>
            <person name="Zeng Q."/>
            <person name="Alvarado L."/>
            <person name="Anderson S."/>
            <person name="Berlin A."/>
            <person name="Chen Z."/>
            <person name="Freedman E."/>
            <person name="Gellesch M."/>
            <person name="Goldberg J."/>
            <person name="Green L."/>
            <person name="Griggs A."/>
            <person name="Gujja S."/>
            <person name="Heilman E.R."/>
            <person name="Heiman D."/>
            <person name="Hollinger A."/>
            <person name="Howarth C."/>
            <person name="Larson L."/>
            <person name="Mehta T."/>
            <person name="Pearson M."/>
            <person name="Roberts A."/>
            <person name="Ryan E."/>
            <person name="Saif S."/>
            <person name="Shea T."/>
            <person name="Shenoy N."/>
            <person name="Sisk P."/>
            <person name="Stolte C."/>
            <person name="Sykes S."/>
            <person name="White J."/>
            <person name="Haas B."/>
            <person name="Nusbaum C."/>
            <person name="Birren B."/>
        </authorList>
    </citation>
    <scope>NUCLEOTIDE SEQUENCE [LARGE SCALE GENOMIC DNA]</scope>
    <source>
        <strain evidence="1 2">S-CAM1</strain>
    </source>
</reference>
<keyword evidence="2" id="KW-1185">Reference proteome</keyword>
<dbReference type="Proteomes" id="UP000203521">
    <property type="component" value="Segment"/>
</dbReference>
<dbReference type="Pfam" id="PF20198">
    <property type="entry name" value="DUF6561"/>
    <property type="match status" value="1"/>
</dbReference>
<dbReference type="OrthoDB" id="27111at10239"/>
<dbReference type="KEGG" id="vg:15009580"/>
<name>M4QF26_9CAUD</name>